<protein>
    <submittedName>
        <fullName evidence="2">Uncharacterized protein</fullName>
    </submittedName>
</protein>
<evidence type="ECO:0000256" key="1">
    <source>
        <dbReference type="SAM" id="MobiDB-lite"/>
    </source>
</evidence>
<dbReference type="EMBL" id="JANVFS010000077">
    <property type="protein sequence ID" value="KAJ4463278.1"/>
    <property type="molecule type" value="Genomic_DNA"/>
</dbReference>
<comment type="caution">
    <text evidence="2">The sequence shown here is derived from an EMBL/GenBank/DDBJ whole genome shotgun (WGS) entry which is preliminary data.</text>
</comment>
<evidence type="ECO:0000313" key="3">
    <source>
        <dbReference type="Proteomes" id="UP001150238"/>
    </source>
</evidence>
<dbReference type="AlphaFoldDB" id="A0A9W8ZNX6"/>
<organism evidence="2 3">
    <name type="scientific">Lentinula lateritia</name>
    <dbReference type="NCBI Taxonomy" id="40482"/>
    <lineage>
        <taxon>Eukaryota</taxon>
        <taxon>Fungi</taxon>
        <taxon>Dikarya</taxon>
        <taxon>Basidiomycota</taxon>
        <taxon>Agaricomycotina</taxon>
        <taxon>Agaricomycetes</taxon>
        <taxon>Agaricomycetidae</taxon>
        <taxon>Agaricales</taxon>
        <taxon>Marasmiineae</taxon>
        <taxon>Omphalotaceae</taxon>
        <taxon>Lentinula</taxon>
    </lineage>
</organism>
<dbReference type="Proteomes" id="UP001150238">
    <property type="component" value="Unassembled WGS sequence"/>
</dbReference>
<accession>A0A9W8ZNX6</accession>
<reference evidence="2" key="2">
    <citation type="journal article" date="2023" name="Proc. Natl. Acad. Sci. U.S.A.">
        <title>A global phylogenomic analysis of the shiitake genus Lentinula.</title>
        <authorList>
            <person name="Sierra-Patev S."/>
            <person name="Min B."/>
            <person name="Naranjo-Ortiz M."/>
            <person name="Looney B."/>
            <person name="Konkel Z."/>
            <person name="Slot J.C."/>
            <person name="Sakamoto Y."/>
            <person name="Steenwyk J.L."/>
            <person name="Rokas A."/>
            <person name="Carro J."/>
            <person name="Camarero S."/>
            <person name="Ferreira P."/>
            <person name="Molpeceres G."/>
            <person name="Ruiz-Duenas F.J."/>
            <person name="Serrano A."/>
            <person name="Henrissat B."/>
            <person name="Drula E."/>
            <person name="Hughes K.W."/>
            <person name="Mata J.L."/>
            <person name="Ishikawa N.K."/>
            <person name="Vargas-Isla R."/>
            <person name="Ushijima S."/>
            <person name="Smith C.A."/>
            <person name="Donoghue J."/>
            <person name="Ahrendt S."/>
            <person name="Andreopoulos W."/>
            <person name="He G."/>
            <person name="LaButti K."/>
            <person name="Lipzen A."/>
            <person name="Ng V."/>
            <person name="Riley R."/>
            <person name="Sandor L."/>
            <person name="Barry K."/>
            <person name="Martinez A.T."/>
            <person name="Xiao Y."/>
            <person name="Gibbons J.G."/>
            <person name="Terashima K."/>
            <person name="Grigoriev I.V."/>
            <person name="Hibbett D."/>
        </authorList>
    </citation>
    <scope>NUCLEOTIDE SEQUENCE</scope>
    <source>
        <strain evidence="2">Sp2 HRB7682 ss15</strain>
    </source>
</reference>
<proteinExistence type="predicted"/>
<gene>
    <name evidence="2" type="ORF">C8J55DRAFT_494466</name>
</gene>
<reference evidence="2" key="1">
    <citation type="submission" date="2022-08" db="EMBL/GenBank/DDBJ databases">
        <authorList>
            <consortium name="DOE Joint Genome Institute"/>
            <person name="Min B."/>
            <person name="Riley R."/>
            <person name="Sierra-Patev S."/>
            <person name="Naranjo-Ortiz M."/>
            <person name="Looney B."/>
            <person name="Konkel Z."/>
            <person name="Slot J.C."/>
            <person name="Sakamoto Y."/>
            <person name="Steenwyk J.L."/>
            <person name="Rokas A."/>
            <person name="Carro J."/>
            <person name="Camarero S."/>
            <person name="Ferreira P."/>
            <person name="Molpeceres G."/>
            <person name="Ruiz-Duenas F.J."/>
            <person name="Serrano A."/>
            <person name="Henrissat B."/>
            <person name="Drula E."/>
            <person name="Hughes K.W."/>
            <person name="Mata J.L."/>
            <person name="Ishikawa N.K."/>
            <person name="Vargas-Isla R."/>
            <person name="Ushijima S."/>
            <person name="Smith C.A."/>
            <person name="Ahrendt S."/>
            <person name="Andreopoulos W."/>
            <person name="He G."/>
            <person name="Labutti K."/>
            <person name="Lipzen A."/>
            <person name="Ng V."/>
            <person name="Sandor L."/>
            <person name="Barry K."/>
            <person name="Martinez A.T."/>
            <person name="Xiao Y."/>
            <person name="Gibbons J.G."/>
            <person name="Terashima K."/>
            <person name="Hibbett D.S."/>
            <person name="Grigoriev I.V."/>
        </authorList>
    </citation>
    <scope>NUCLEOTIDE SEQUENCE</scope>
    <source>
        <strain evidence="2">Sp2 HRB7682 ss15</strain>
    </source>
</reference>
<feature type="region of interest" description="Disordered" evidence="1">
    <location>
        <begin position="1"/>
        <end position="22"/>
    </location>
</feature>
<sequence>MEEERAGAGVIHGVGNEDEDEVSEEGVPHVEGDVPGDSRILTYQRIAVHASSPPTGVLNPLDTLHASTTIMNQVLQHCNHRRVLFPVFFDVLETDVILPLVFLVQPSSKLLRMHNWPVLPSVVVIGIPDVGGGRREFVVWGGGRGGEFSRGGGSERRSWMIRWRWW</sequence>
<evidence type="ECO:0000313" key="2">
    <source>
        <dbReference type="EMBL" id="KAJ4463278.1"/>
    </source>
</evidence>
<name>A0A9W8ZNX6_9AGAR</name>